<accession>A0ABR5BR07</accession>
<evidence type="ECO:0000313" key="2">
    <source>
        <dbReference type="Proteomes" id="UP000054272"/>
    </source>
</evidence>
<organism evidence="1 2">
    <name type="scientific">Cryptococcus gattii EJB2</name>
    <dbReference type="NCBI Taxonomy" id="1296103"/>
    <lineage>
        <taxon>Eukaryota</taxon>
        <taxon>Fungi</taxon>
        <taxon>Dikarya</taxon>
        <taxon>Basidiomycota</taxon>
        <taxon>Agaricomycotina</taxon>
        <taxon>Tremellomycetes</taxon>
        <taxon>Tremellales</taxon>
        <taxon>Cryptococcaceae</taxon>
        <taxon>Cryptococcus</taxon>
        <taxon>Cryptococcus gattii species complex</taxon>
    </lineage>
</organism>
<name>A0ABR5BR07_9TREE</name>
<proteinExistence type="predicted"/>
<sequence length="238" mass="27473">MHKRSRYDLSLFPCSWKYIVADVFLQTAVHYAFHLLVRVRQRKSKKGKLVWNGAEGFDLDDWPSPPPDGNIEAQVEWRGERVQVWRPDWSNKKKCVFHIMTLFATRHAGMLDSAFRTSVILPKCREYNIIQRAVSASLLVPMLYDHIDSKFKSDPVLQGGEDMGTEAGYQLFPILKSLSGLRKRPDDQCWAYEEQPWWSDIVLKLEYQKRESDYGDVPHPGISSIHLAFSVGVCVRGT</sequence>
<evidence type="ECO:0000313" key="1">
    <source>
        <dbReference type="EMBL" id="KIR78074.1"/>
    </source>
</evidence>
<protein>
    <submittedName>
        <fullName evidence="1">Uncharacterized protein</fullName>
    </submittedName>
</protein>
<gene>
    <name evidence="1" type="ORF">I306_04952</name>
</gene>
<reference evidence="1 2" key="1">
    <citation type="submission" date="2015-01" db="EMBL/GenBank/DDBJ databases">
        <title>The Genome Sequence of Cryptococcus gattii EJB2.</title>
        <authorList>
            <consortium name="The Broad Institute Genomics Platform"/>
            <person name="Cuomo C."/>
            <person name="Litvintseva A."/>
            <person name="Chen Y."/>
            <person name="Heitman J."/>
            <person name="Sun S."/>
            <person name="Springer D."/>
            <person name="Dromer F."/>
            <person name="Young S."/>
            <person name="Zeng Q."/>
            <person name="Gargeya S."/>
            <person name="Abouelleil A."/>
            <person name="Alvarado L."/>
            <person name="Chapman S.B."/>
            <person name="Gainer-Dewar J."/>
            <person name="Goldberg J."/>
            <person name="Griggs A."/>
            <person name="Gujja S."/>
            <person name="Hansen M."/>
            <person name="Howarth C."/>
            <person name="Imamovic A."/>
            <person name="Larimer J."/>
            <person name="Murphy C."/>
            <person name="Naylor J."/>
            <person name="Pearson M."/>
            <person name="Priest M."/>
            <person name="Roberts A."/>
            <person name="Saif S."/>
            <person name="Shea T."/>
            <person name="Sykes S."/>
            <person name="Wortman J."/>
            <person name="Nusbaum C."/>
            <person name="Birren B."/>
        </authorList>
    </citation>
    <scope>NUCLEOTIDE SEQUENCE [LARGE SCALE GENOMIC DNA]</scope>
    <source>
        <strain evidence="1 2">EJB2</strain>
    </source>
</reference>
<dbReference type="EMBL" id="KN848726">
    <property type="protein sequence ID" value="KIR78074.1"/>
    <property type="molecule type" value="Genomic_DNA"/>
</dbReference>
<dbReference type="Proteomes" id="UP000054272">
    <property type="component" value="Unassembled WGS sequence"/>
</dbReference>
<keyword evidence="2" id="KW-1185">Reference proteome</keyword>